<dbReference type="OrthoDB" id="206354at2759"/>
<feature type="region of interest" description="Disordered" evidence="5">
    <location>
        <begin position="1"/>
        <end position="21"/>
    </location>
</feature>
<comment type="caution">
    <text evidence="6">The sequence shown here is derived from an EMBL/GenBank/DDBJ whole genome shotgun (WGS) entry which is preliminary data.</text>
</comment>
<dbReference type="InterPro" id="IPR041370">
    <property type="entry name" value="Mlase_EEF1AKMT1/ZCCHC4"/>
</dbReference>
<keyword evidence="3" id="KW-0489">Methyltransferase</keyword>
<evidence type="ECO:0000313" key="6">
    <source>
        <dbReference type="EMBL" id="RDB21234.1"/>
    </source>
</evidence>
<dbReference type="PROSITE" id="PS00092">
    <property type="entry name" value="N6_MTASE"/>
    <property type="match status" value="1"/>
</dbReference>
<name>A0A369JPB7_HYPMA</name>
<sequence length="266" mass="29633">MLHVPESPRSTTSSFSGLSSSPPMLHADTLALLESFLSSKAEEEKRFNELAEQAAARVAGLALNLHFEDEQDPPMMTVDEYRLAFSEDWQLSQFWYTTAFATRLAKHVRSLCTPSSTVAFMCCPTAFVAFQHTNPLEGAKLLEYDGRFTVLAPHKFVHYDLNEPDTFPESLRGTVDLVIIDPPFLNEPTNAGLVQTTRQILHPQRGKLLLLTGTSTEPILDRLYDKSPVGPLRRTSLEVEHGGLANEFACWGSWDGAEDFGKDDSE</sequence>
<keyword evidence="4" id="KW-0808">Transferase</keyword>
<evidence type="ECO:0000256" key="3">
    <source>
        <dbReference type="ARBA" id="ARBA00022603"/>
    </source>
</evidence>
<gene>
    <name evidence="6" type="primary">EFM5</name>
    <name evidence="6" type="ORF">Hypma_011920</name>
</gene>
<comment type="subcellular location">
    <subcellularLocation>
        <location evidence="1">Cytoplasm</location>
    </subcellularLocation>
</comment>
<evidence type="ECO:0000256" key="4">
    <source>
        <dbReference type="ARBA" id="ARBA00022679"/>
    </source>
</evidence>
<dbReference type="InterPro" id="IPR002052">
    <property type="entry name" value="DNA_methylase_N6_adenine_CS"/>
</dbReference>
<reference evidence="6" key="1">
    <citation type="submission" date="2018-04" db="EMBL/GenBank/DDBJ databases">
        <title>Whole genome sequencing of Hypsizygus marmoreus.</title>
        <authorList>
            <person name="Choi I.-G."/>
            <person name="Min B."/>
            <person name="Kim J.-G."/>
            <person name="Kim S."/>
            <person name="Oh Y.-L."/>
            <person name="Kong W.-S."/>
            <person name="Park H."/>
            <person name="Jeong J."/>
            <person name="Song E.-S."/>
        </authorList>
    </citation>
    <scope>NUCLEOTIDE SEQUENCE [LARGE SCALE GENOMIC DNA]</scope>
    <source>
        <strain evidence="6">51987-8</strain>
    </source>
</reference>
<proteinExistence type="predicted"/>
<dbReference type="AlphaFoldDB" id="A0A369JPB7"/>
<accession>A0A369JPB7</accession>
<organism evidence="6 7">
    <name type="scientific">Hypsizygus marmoreus</name>
    <name type="common">White beech mushroom</name>
    <name type="synonym">Agaricus marmoreus</name>
    <dbReference type="NCBI Taxonomy" id="39966"/>
    <lineage>
        <taxon>Eukaryota</taxon>
        <taxon>Fungi</taxon>
        <taxon>Dikarya</taxon>
        <taxon>Basidiomycota</taxon>
        <taxon>Agaricomycotina</taxon>
        <taxon>Agaricomycetes</taxon>
        <taxon>Agaricomycetidae</taxon>
        <taxon>Agaricales</taxon>
        <taxon>Tricholomatineae</taxon>
        <taxon>Lyophyllaceae</taxon>
        <taxon>Hypsizygus</taxon>
    </lineage>
</organism>
<dbReference type="EMBL" id="LUEZ02000055">
    <property type="protein sequence ID" value="RDB21234.1"/>
    <property type="molecule type" value="Genomic_DNA"/>
</dbReference>
<dbReference type="Pfam" id="PF10237">
    <property type="entry name" value="N6-adenineMlase"/>
    <property type="match status" value="1"/>
</dbReference>
<dbReference type="PANTHER" id="PTHR13200">
    <property type="entry name" value="EEF1A LYSINE METHYLTRANSFERASE 1"/>
    <property type="match status" value="1"/>
</dbReference>
<dbReference type="Proteomes" id="UP000076154">
    <property type="component" value="Unassembled WGS sequence"/>
</dbReference>
<keyword evidence="2" id="KW-0963">Cytoplasm</keyword>
<dbReference type="GO" id="GO:0005737">
    <property type="term" value="C:cytoplasm"/>
    <property type="evidence" value="ECO:0007669"/>
    <property type="project" value="UniProtKB-SubCell"/>
</dbReference>
<evidence type="ECO:0000256" key="2">
    <source>
        <dbReference type="ARBA" id="ARBA00022490"/>
    </source>
</evidence>
<protein>
    <submittedName>
        <fullName evidence="6">Protein-lysine N-methyltransferase EFM5</fullName>
    </submittedName>
</protein>
<evidence type="ECO:0000313" key="7">
    <source>
        <dbReference type="Proteomes" id="UP000076154"/>
    </source>
</evidence>
<dbReference type="GO" id="GO:0016279">
    <property type="term" value="F:protein-lysine N-methyltransferase activity"/>
    <property type="evidence" value="ECO:0007669"/>
    <property type="project" value="InterPro"/>
</dbReference>
<dbReference type="GO" id="GO:0032259">
    <property type="term" value="P:methylation"/>
    <property type="evidence" value="ECO:0007669"/>
    <property type="project" value="UniProtKB-KW"/>
</dbReference>
<evidence type="ECO:0000256" key="1">
    <source>
        <dbReference type="ARBA" id="ARBA00004496"/>
    </source>
</evidence>
<dbReference type="PANTHER" id="PTHR13200:SF0">
    <property type="entry name" value="EEF1A LYSINE METHYLTRANSFERASE 1"/>
    <property type="match status" value="1"/>
</dbReference>
<dbReference type="InParanoid" id="A0A369JPB7"/>
<dbReference type="STRING" id="39966.A0A369JPB7"/>
<keyword evidence="7" id="KW-1185">Reference proteome</keyword>
<evidence type="ECO:0000256" key="5">
    <source>
        <dbReference type="SAM" id="MobiDB-lite"/>
    </source>
</evidence>
<dbReference type="InterPro" id="IPR019369">
    <property type="entry name" value="Efm5/EEF1AKMT1"/>
</dbReference>
<dbReference type="GO" id="GO:0003676">
    <property type="term" value="F:nucleic acid binding"/>
    <property type="evidence" value="ECO:0007669"/>
    <property type="project" value="InterPro"/>
</dbReference>